<dbReference type="GO" id="GO:0006310">
    <property type="term" value="P:DNA recombination"/>
    <property type="evidence" value="ECO:0007669"/>
    <property type="project" value="InterPro"/>
</dbReference>
<feature type="non-terminal residue" evidence="1">
    <location>
        <position position="1"/>
    </location>
</feature>
<dbReference type="InterPro" id="IPR010183">
    <property type="entry name" value="Phage_lambda_Bet"/>
</dbReference>
<dbReference type="AlphaFoldDB" id="A0A0F9FMC6"/>
<dbReference type="InterPro" id="IPR018330">
    <property type="entry name" value="RecT_fam"/>
</dbReference>
<dbReference type="Pfam" id="PF03837">
    <property type="entry name" value="RecT"/>
    <property type="match status" value="1"/>
</dbReference>
<evidence type="ECO:0000313" key="1">
    <source>
        <dbReference type="EMBL" id="KKL87383.1"/>
    </source>
</evidence>
<proteinExistence type="predicted"/>
<accession>A0A0F9FMC6</accession>
<reference evidence="1" key="1">
    <citation type="journal article" date="2015" name="Nature">
        <title>Complex archaea that bridge the gap between prokaryotes and eukaryotes.</title>
        <authorList>
            <person name="Spang A."/>
            <person name="Saw J.H."/>
            <person name="Jorgensen S.L."/>
            <person name="Zaremba-Niedzwiedzka K."/>
            <person name="Martijn J."/>
            <person name="Lind A.E."/>
            <person name="van Eijk R."/>
            <person name="Schleper C."/>
            <person name="Guy L."/>
            <person name="Ettema T.J."/>
        </authorList>
    </citation>
    <scope>NUCLEOTIDE SEQUENCE</scope>
</reference>
<gene>
    <name evidence="1" type="ORF">LCGC14_1935220</name>
</gene>
<sequence>RFREFIMQTTIEPRDLPVTFKIGKKYMVPISFNKSMKVGNIDSKHIELIEDYTEGLTSTVPPEEQGGTKEQIAKITMNDMPQIIQDAIPLREKLQEKENLDKEIRQQFLAEDIPKVADSKCEMHGAVNYVTQEGLVCSKCNKISKPADDKPSDVSLISLDRYPSIKKKVSKQRIEVPPVPPANDKPSNVKANNTNVITEGSQLAVDTKPMEQYLLNVESIIEYLCPTATKQEAFKFLQLCSNQGLDPFVGDAYLIKWGNKAQMVVAKDAFLKKAEAQADYEGFEAGIMVMVNEDPGTTDHKEGSICIKDYETLVGGYAKVYRKNMKPFYAEVSFSEYTTGKNLWLTKPATMIRKVALVQAMREAFPASFQGMYDRSEMGEVSAEEVQ</sequence>
<name>A0A0F9FMC6_9ZZZZ</name>
<protein>
    <recommendedName>
        <fullName evidence="2">Phage recombination protein Bet</fullName>
    </recommendedName>
</protein>
<dbReference type="NCBIfam" id="TIGR01913">
    <property type="entry name" value="bet_lambda"/>
    <property type="match status" value="1"/>
</dbReference>
<dbReference type="EMBL" id="LAZR01020850">
    <property type="protein sequence ID" value="KKL87383.1"/>
    <property type="molecule type" value="Genomic_DNA"/>
</dbReference>
<comment type="caution">
    <text evidence="1">The sequence shown here is derived from an EMBL/GenBank/DDBJ whole genome shotgun (WGS) entry which is preliminary data.</text>
</comment>
<evidence type="ECO:0008006" key="2">
    <source>
        <dbReference type="Google" id="ProtNLM"/>
    </source>
</evidence>
<organism evidence="1">
    <name type="scientific">marine sediment metagenome</name>
    <dbReference type="NCBI Taxonomy" id="412755"/>
    <lineage>
        <taxon>unclassified sequences</taxon>
        <taxon>metagenomes</taxon>
        <taxon>ecological metagenomes</taxon>
    </lineage>
</organism>
<dbReference type="GO" id="GO:0003677">
    <property type="term" value="F:DNA binding"/>
    <property type="evidence" value="ECO:0007669"/>
    <property type="project" value="InterPro"/>
</dbReference>